<evidence type="ECO:0000256" key="1">
    <source>
        <dbReference type="ARBA" id="ARBA00004496"/>
    </source>
</evidence>
<dbReference type="PANTHER" id="PTHR10927">
    <property type="entry name" value="RIBOSOME MATURATION PROTEIN SBDS"/>
    <property type="match status" value="1"/>
</dbReference>
<dbReference type="Pfam" id="PF01172">
    <property type="entry name" value="SBDS_N"/>
    <property type="match status" value="1"/>
</dbReference>
<dbReference type="GO" id="GO:0005737">
    <property type="term" value="C:cytoplasm"/>
    <property type="evidence" value="ECO:0007669"/>
    <property type="project" value="UniProtKB-SubCell"/>
</dbReference>
<organism evidence="9 10">
    <name type="scientific">Streblomastix strix</name>
    <dbReference type="NCBI Taxonomy" id="222440"/>
    <lineage>
        <taxon>Eukaryota</taxon>
        <taxon>Metamonada</taxon>
        <taxon>Preaxostyla</taxon>
        <taxon>Oxymonadida</taxon>
        <taxon>Streblomastigidae</taxon>
        <taxon>Streblomastix</taxon>
    </lineage>
</organism>
<evidence type="ECO:0000313" key="9">
    <source>
        <dbReference type="EMBL" id="KAA6386969.1"/>
    </source>
</evidence>
<evidence type="ECO:0000256" key="4">
    <source>
        <dbReference type="ARBA" id="ARBA00022517"/>
    </source>
</evidence>
<feature type="compositionally biased region" description="Basic residues" evidence="6">
    <location>
        <begin position="415"/>
        <end position="430"/>
    </location>
</feature>
<feature type="compositionally biased region" description="Basic residues" evidence="6">
    <location>
        <begin position="627"/>
        <end position="636"/>
    </location>
</feature>
<feature type="compositionally biased region" description="Basic and acidic residues" evidence="6">
    <location>
        <begin position="519"/>
        <end position="542"/>
    </location>
</feature>
<comment type="subunit">
    <text evidence="5">Associates with the 60S ribosomal subunit.</text>
</comment>
<feature type="compositionally biased region" description="Basic and acidic residues" evidence="6">
    <location>
        <begin position="449"/>
        <end position="475"/>
    </location>
</feature>
<feature type="compositionally biased region" description="Polar residues" evidence="6">
    <location>
        <begin position="260"/>
        <end position="280"/>
    </location>
</feature>
<feature type="compositionally biased region" description="Basic and acidic residues" evidence="6">
    <location>
        <begin position="327"/>
        <end position="337"/>
    </location>
</feature>
<accession>A0A5J4VXF7</accession>
<dbReference type="OrthoDB" id="10253092at2759"/>
<dbReference type="InterPro" id="IPR037188">
    <property type="entry name" value="Sdo1/SBDS_central_sf"/>
</dbReference>
<name>A0A5J4VXF7_9EUKA</name>
<dbReference type="EMBL" id="SNRW01004574">
    <property type="protein sequence ID" value="KAA6386969.1"/>
    <property type="molecule type" value="Genomic_DNA"/>
</dbReference>
<feature type="compositionally biased region" description="Polar residues" evidence="6">
    <location>
        <begin position="339"/>
        <end position="350"/>
    </location>
</feature>
<dbReference type="Gene3D" id="3.30.1250.10">
    <property type="entry name" value="Ribosome maturation protein SBDS, N-terminal domain"/>
    <property type="match status" value="1"/>
</dbReference>
<keyword evidence="4" id="KW-0690">Ribosome biogenesis</keyword>
<dbReference type="InterPro" id="IPR019783">
    <property type="entry name" value="SDO1/SBDS_N"/>
</dbReference>
<evidence type="ECO:0000313" key="10">
    <source>
        <dbReference type="Proteomes" id="UP000324800"/>
    </source>
</evidence>
<sequence length="636" mass="74520">MLQLYDQRRGGNGLKLPVSRISERDIDEVLQTKEVYQNVSKGIFAKSDLLKACFQSDNREQICLEILETGELQLGEKERDIANTTTFRDIATFIVERCVQSETNAALPVEMIEKELKNIKFPINPRKNAKKQALDAIKQLQMEGRPIKRVQMRLSITVPQELFNDLQLLLRPNVVSIEKEQINEIKQYSNSGLNSDIRIQNLNMQTMIVRIEPQMFRVIQEVVQMTALEQGSIEIIDNFVAAEDEDRSDRSSTRTGTSSNIFGLQQPLNTTSTNYTTIGQRAQKENKECIESDDDQKDNLNSLEQKEIEDENEGQQQDEQSNNEQKQQIDDIDKDESSTNDGDQNSSKQSELSDENNENNKTENKDNNPKQQQFGRKKKIKQFLTEEDRVRDREQRKKQKKEIIEDENDYFTIERRKKKKKKKVGRRKKANDRVDDDTTSQDEPNIKGNDTKEMLSNKEGKIQQDEKDKDNKIQSKDTNPMNDSSNLNNEQNEKKTQEEEDDDDEVYYIGGRERRKKRREELQKYRKQKKEIEKINKEKELKSQPGVQIWDEGEQEEMWKEEESQDENIEDSKDKVEQQDNQCEDNINPQNVKSIEQSSIDNNSQLILLDNNKEQDITNQQKEPQNKKRNKNRRKK</sequence>
<dbReference type="PANTHER" id="PTHR10927:SF1">
    <property type="entry name" value="RIBOSOME MATURATION PROTEIN SBDS"/>
    <property type="match status" value="1"/>
</dbReference>
<evidence type="ECO:0000259" key="7">
    <source>
        <dbReference type="Pfam" id="PF01172"/>
    </source>
</evidence>
<dbReference type="SUPFAM" id="SSF89895">
    <property type="entry name" value="FYSH domain"/>
    <property type="match status" value="1"/>
</dbReference>
<dbReference type="Gene3D" id="3.30.70.240">
    <property type="match status" value="1"/>
</dbReference>
<comment type="caution">
    <text evidence="9">The sequence shown here is derived from an EMBL/GenBank/DDBJ whole genome shotgun (WGS) entry which is preliminary data.</text>
</comment>
<dbReference type="InterPro" id="IPR036786">
    <property type="entry name" value="Ribosome_mat_SBDS_N_sf"/>
</dbReference>
<dbReference type="InterPro" id="IPR018978">
    <property type="entry name" value="SDO1/SBDS_central"/>
</dbReference>
<proteinExistence type="inferred from homology"/>
<feature type="compositionally biased region" description="Basic and acidic residues" evidence="6">
    <location>
        <begin position="358"/>
        <end position="368"/>
    </location>
</feature>
<evidence type="ECO:0000259" key="8">
    <source>
        <dbReference type="Pfam" id="PF09377"/>
    </source>
</evidence>
<dbReference type="PROSITE" id="PS01267">
    <property type="entry name" value="UPF0023"/>
    <property type="match status" value="1"/>
</dbReference>
<comment type="subcellular location">
    <subcellularLocation>
        <location evidence="1">Cytoplasm</location>
    </subcellularLocation>
</comment>
<evidence type="ECO:0000256" key="2">
    <source>
        <dbReference type="ARBA" id="ARBA00007433"/>
    </source>
</evidence>
<evidence type="ECO:0000256" key="6">
    <source>
        <dbReference type="SAM" id="MobiDB-lite"/>
    </source>
</evidence>
<feature type="compositionally biased region" description="Polar residues" evidence="6">
    <location>
        <begin position="476"/>
        <end position="490"/>
    </location>
</feature>
<protein>
    <submittedName>
        <fullName evidence="9">Putative ribosome maturation protein SBDS</fullName>
    </submittedName>
</protein>
<dbReference type="AlphaFoldDB" id="A0A5J4VXF7"/>
<evidence type="ECO:0000256" key="3">
    <source>
        <dbReference type="ARBA" id="ARBA00022490"/>
    </source>
</evidence>
<feature type="domain" description="Ribosome maturation protein SDO1/SBDS central" evidence="8">
    <location>
        <begin position="88"/>
        <end position="149"/>
    </location>
</feature>
<feature type="compositionally biased region" description="Polar residues" evidence="6">
    <location>
        <begin position="579"/>
        <end position="606"/>
    </location>
</feature>
<keyword evidence="3" id="KW-0963">Cytoplasm</keyword>
<reference evidence="9 10" key="1">
    <citation type="submission" date="2019-03" db="EMBL/GenBank/DDBJ databases">
        <title>Single cell metagenomics reveals metabolic interactions within the superorganism composed of flagellate Streblomastix strix and complex community of Bacteroidetes bacteria on its surface.</title>
        <authorList>
            <person name="Treitli S.C."/>
            <person name="Kolisko M."/>
            <person name="Husnik F."/>
            <person name="Keeling P."/>
            <person name="Hampl V."/>
        </authorList>
    </citation>
    <scope>NUCLEOTIDE SEQUENCE [LARGE SCALE GENOMIC DNA]</scope>
    <source>
        <strain evidence="9">ST1C</strain>
    </source>
</reference>
<feature type="compositionally biased region" description="Basic and acidic residues" evidence="6">
    <location>
        <begin position="384"/>
        <end position="395"/>
    </location>
</feature>
<dbReference type="InterPro" id="IPR018023">
    <property type="entry name" value="Ribosome_mat_SBDS_CS"/>
</dbReference>
<evidence type="ECO:0000256" key="5">
    <source>
        <dbReference type="ARBA" id="ARBA00049708"/>
    </source>
</evidence>
<dbReference type="SUPFAM" id="SSF109728">
    <property type="entry name" value="Hypothetical protein AF0491, middle domain"/>
    <property type="match status" value="1"/>
</dbReference>
<dbReference type="InterPro" id="IPR039100">
    <property type="entry name" value="Sdo1/SBDS-like"/>
</dbReference>
<dbReference type="Pfam" id="PF09377">
    <property type="entry name" value="SBDS_domain_II"/>
    <property type="match status" value="1"/>
</dbReference>
<comment type="similarity">
    <text evidence="2">Belongs to the SDO1/SBDS family.</text>
</comment>
<dbReference type="Gene3D" id="1.10.10.900">
    <property type="entry name" value="SBDS protein C-terminal domain, subdomain 1"/>
    <property type="match status" value="1"/>
</dbReference>
<gene>
    <name evidence="9" type="ORF">EZS28_017507</name>
</gene>
<feature type="compositionally biased region" description="Low complexity" evidence="6">
    <location>
        <begin position="314"/>
        <end position="326"/>
    </location>
</feature>
<dbReference type="GO" id="GO:0042254">
    <property type="term" value="P:ribosome biogenesis"/>
    <property type="evidence" value="ECO:0007669"/>
    <property type="project" value="UniProtKB-KW"/>
</dbReference>
<feature type="domain" description="Ribosome maturation protein SDO1/SBDS N-terminal" evidence="7">
    <location>
        <begin position="23"/>
        <end position="79"/>
    </location>
</feature>
<feature type="region of interest" description="Disordered" evidence="6">
    <location>
        <begin position="243"/>
        <end position="636"/>
    </location>
</feature>
<dbReference type="Proteomes" id="UP000324800">
    <property type="component" value="Unassembled WGS sequence"/>
</dbReference>